<dbReference type="InterPro" id="IPR025213">
    <property type="entry name" value="Sim4_Fta2"/>
</dbReference>
<accession>A0AAD4HWF3</accession>
<dbReference type="Pfam" id="PF13095">
    <property type="entry name" value="FTA2"/>
    <property type="match status" value="1"/>
</dbReference>
<reference evidence="1" key="1">
    <citation type="submission" date="2023-02" db="EMBL/GenBank/DDBJ databases">
        <authorList>
            <person name="Palmer J.M."/>
        </authorList>
    </citation>
    <scope>NUCLEOTIDE SEQUENCE</scope>
    <source>
        <strain evidence="1">FW57</strain>
    </source>
</reference>
<dbReference type="EMBL" id="JAHCVI010000004">
    <property type="protein sequence ID" value="KAG7285916.1"/>
    <property type="molecule type" value="Genomic_DNA"/>
</dbReference>
<keyword evidence="2" id="KW-1185">Reference proteome</keyword>
<comment type="caution">
    <text evidence="1">The sequence shown here is derived from an EMBL/GenBank/DDBJ whole genome shotgun (WGS) entry which is preliminary data.</text>
</comment>
<name>A0AAD4HWF3_9PEZI</name>
<evidence type="ECO:0000313" key="1">
    <source>
        <dbReference type="EMBL" id="KAG7285916.1"/>
    </source>
</evidence>
<proteinExistence type="predicted"/>
<gene>
    <name evidence="1" type="ORF">NEMBOFW57_008212</name>
</gene>
<protein>
    <submittedName>
        <fullName evidence="1">Uncharacterized protein</fullName>
    </submittedName>
</protein>
<dbReference type="AlphaFoldDB" id="A0AAD4HWF3"/>
<sequence length="316" mass="36539">MGPFDPHPNLPIPLPQVPGPKLPPFTLTGHAAIQFVEELGDESSSADSRVWKIRIHGKERYFALKVFKFNSFEYLRDDFASELNRDLATPQLYTDYFDPFSCECRAYGRLKQENREDLAIRAHGYLLLDSGQEAEITQRGSQCELDEDNPWCRDEHNRNIPLRAIVKDLADGYDHFTQSQAPNMWEDLENLHRLGILVHDVRVPNYLGGKLIDFSRAWTTPHPWCRAMCSALVKDTRHSEPERLHNTIIEWGMANGWDWSEVVIPDELRKCASGISQNNRYGTDPRSYDWRKWEKDLAAAEAFQQMELLPVGVRLE</sequence>
<organism evidence="1 2">
    <name type="scientific">Staphylotrichum longicolle</name>
    <dbReference type="NCBI Taxonomy" id="669026"/>
    <lineage>
        <taxon>Eukaryota</taxon>
        <taxon>Fungi</taxon>
        <taxon>Dikarya</taxon>
        <taxon>Ascomycota</taxon>
        <taxon>Pezizomycotina</taxon>
        <taxon>Sordariomycetes</taxon>
        <taxon>Sordariomycetidae</taxon>
        <taxon>Sordariales</taxon>
        <taxon>Chaetomiaceae</taxon>
        <taxon>Staphylotrichum</taxon>
    </lineage>
</organism>
<evidence type="ECO:0000313" key="2">
    <source>
        <dbReference type="Proteomes" id="UP001197093"/>
    </source>
</evidence>
<dbReference type="Proteomes" id="UP001197093">
    <property type="component" value="Unassembled WGS sequence"/>
</dbReference>